<dbReference type="AlphaFoldDB" id="A0A9P7HHW3"/>
<evidence type="ECO:0000313" key="3">
    <source>
        <dbReference type="Proteomes" id="UP000750502"/>
    </source>
</evidence>
<reference evidence="2" key="2">
    <citation type="submission" date="2020-10" db="EMBL/GenBank/DDBJ databases">
        <authorList>
            <person name="Peck L.D."/>
            <person name="Nowell R.W."/>
            <person name="Flood J."/>
            <person name="Ryan M.J."/>
            <person name="Barraclough T.G."/>
        </authorList>
    </citation>
    <scope>NUCLEOTIDE SEQUENCE</scope>
    <source>
        <strain evidence="2">IMI 127659i</strain>
    </source>
</reference>
<evidence type="ECO:0000313" key="2">
    <source>
        <dbReference type="EMBL" id="KAG5759645.1"/>
    </source>
</evidence>
<organism evidence="2 3">
    <name type="scientific">Fusarium xylarioides</name>
    <dbReference type="NCBI Taxonomy" id="221167"/>
    <lineage>
        <taxon>Eukaryota</taxon>
        <taxon>Fungi</taxon>
        <taxon>Dikarya</taxon>
        <taxon>Ascomycota</taxon>
        <taxon>Pezizomycotina</taxon>
        <taxon>Sordariomycetes</taxon>
        <taxon>Hypocreomycetidae</taxon>
        <taxon>Hypocreales</taxon>
        <taxon>Nectriaceae</taxon>
        <taxon>Fusarium</taxon>
        <taxon>Fusarium fujikuroi species complex</taxon>
    </lineage>
</organism>
<dbReference type="Proteomes" id="UP000750502">
    <property type="component" value="Unassembled WGS sequence"/>
</dbReference>
<sequence>MVEPFETSPSHAESEVVVAEEAAMNGTSEELPSAGEIGEQESSPSGRDAAPQTIPEALGLEFVGELRLMGIMSPLGALMAIYLDNLCGDEVYNVMANSNIAVRAVMAQGHVDIMREVTRAVCPVGRFGMLEFTVPLGSVGAELRDIALPTGFTRAFLGLRPAGTVEPRFAIRGRDEGPPRLLRQVDRAWMEWLDVNQVPPRHQASWGLVVWPEMPYCANGMDLEIVQELEEGFSD</sequence>
<keyword evidence="3" id="KW-1185">Reference proteome</keyword>
<reference evidence="2" key="1">
    <citation type="journal article" date="2020" name="bioRxiv">
        <title>Historical genomics reveals the evolutionary mechanisms behind multiple outbreaks of the host-specific coffee wilt pathogen Fusarium xylarioides.</title>
        <authorList>
            <person name="Peck D."/>
            <person name="Nowell R.W."/>
            <person name="Flood J."/>
            <person name="Ryan M.J."/>
            <person name="Barraclough T.G."/>
        </authorList>
    </citation>
    <scope>NUCLEOTIDE SEQUENCE</scope>
    <source>
        <strain evidence="2">IMI 127659i</strain>
    </source>
</reference>
<dbReference type="EMBL" id="JADFTT010000634">
    <property type="protein sequence ID" value="KAG5759645.1"/>
    <property type="molecule type" value="Genomic_DNA"/>
</dbReference>
<evidence type="ECO:0000256" key="1">
    <source>
        <dbReference type="SAM" id="MobiDB-lite"/>
    </source>
</evidence>
<proteinExistence type="predicted"/>
<accession>A0A9P7HHW3</accession>
<gene>
    <name evidence="2" type="ORF">H9Q72_012234</name>
</gene>
<comment type="caution">
    <text evidence="2">The sequence shown here is derived from an EMBL/GenBank/DDBJ whole genome shotgun (WGS) entry which is preliminary data.</text>
</comment>
<feature type="region of interest" description="Disordered" evidence="1">
    <location>
        <begin position="1"/>
        <end position="51"/>
    </location>
</feature>
<name>A0A9P7HHW3_9HYPO</name>
<protein>
    <submittedName>
        <fullName evidence="2">Uncharacterized protein</fullName>
    </submittedName>
</protein>
<dbReference type="OrthoDB" id="5026901at2759"/>